<evidence type="ECO:0000259" key="1">
    <source>
        <dbReference type="Pfam" id="PF01814"/>
    </source>
</evidence>
<reference evidence="2 3" key="1">
    <citation type="journal article" date="2015" name="Int. J. Syst. Evol. Microbiol.">
        <title>Chryseobacterium sediminis sp. nov., isolated from a river sediment.</title>
        <authorList>
            <person name="Kampfer P."/>
            <person name="Busse H.J."/>
            <person name="McInroy J.A."/>
            <person name="Glaeser S.P."/>
        </authorList>
    </citation>
    <scope>NUCLEOTIDE SEQUENCE [LARGE SCALE GENOMIC DNA]</scope>
    <source>
        <strain evidence="2 3">IMT-174</strain>
    </source>
</reference>
<comment type="caution">
    <text evidence="2">The sequence shown here is derived from an EMBL/GenBank/DDBJ whole genome shotgun (WGS) entry which is preliminary data.</text>
</comment>
<protein>
    <submittedName>
        <fullName evidence="2">Hemerythrin domain-containing protein</fullName>
    </submittedName>
</protein>
<organism evidence="2 3">
    <name type="scientific">Chryseobacterium sediminis</name>
    <dbReference type="NCBI Taxonomy" id="1679494"/>
    <lineage>
        <taxon>Bacteria</taxon>
        <taxon>Pseudomonadati</taxon>
        <taxon>Bacteroidota</taxon>
        <taxon>Flavobacteriia</taxon>
        <taxon>Flavobacteriales</taxon>
        <taxon>Weeksellaceae</taxon>
        <taxon>Chryseobacterium group</taxon>
        <taxon>Chryseobacterium</taxon>
    </lineage>
</organism>
<dbReference type="EMBL" id="VUNZ01000003">
    <property type="protein sequence ID" value="KAA2220743.1"/>
    <property type="molecule type" value="Genomic_DNA"/>
</dbReference>
<dbReference type="OrthoDB" id="9793254at2"/>
<evidence type="ECO:0000313" key="3">
    <source>
        <dbReference type="Proteomes" id="UP000323082"/>
    </source>
</evidence>
<dbReference type="Pfam" id="PF01814">
    <property type="entry name" value="Hemerythrin"/>
    <property type="match status" value="1"/>
</dbReference>
<dbReference type="Proteomes" id="UP000323082">
    <property type="component" value="Unassembled WGS sequence"/>
</dbReference>
<feature type="domain" description="Hemerythrin-like" evidence="1">
    <location>
        <begin position="34"/>
        <end position="117"/>
    </location>
</feature>
<name>A0A5B2U2Z6_9FLAO</name>
<accession>A0A5B2U2Z6</accession>
<proteinExistence type="predicted"/>
<sequence length="150" mass="18384">MKRNENIIPLSKDHHFGLLCSWKIRQGLKKEIEISRIKDYILYFWNHHLKKHFSEEEEILFLYLEDEYTLRIQREHQQIKDIVSQLPSSENTSLISGFADLLEQHIRFEEREWFPHLEEKLETSVLKKIGKELNDIHTEEKDDYEDEFWK</sequence>
<dbReference type="RefSeq" id="WP_149835024.1">
    <property type="nucleotide sequence ID" value="NZ_VUNZ01000003.1"/>
</dbReference>
<dbReference type="Gene3D" id="1.20.120.520">
    <property type="entry name" value="nmb1532 protein domain like"/>
    <property type="match status" value="1"/>
</dbReference>
<gene>
    <name evidence="2" type="ORF">FW780_17890</name>
</gene>
<evidence type="ECO:0000313" key="2">
    <source>
        <dbReference type="EMBL" id="KAA2220743.1"/>
    </source>
</evidence>
<dbReference type="InterPro" id="IPR012312">
    <property type="entry name" value="Hemerythrin-like"/>
</dbReference>
<dbReference type="AlphaFoldDB" id="A0A5B2U2Z6"/>